<dbReference type="EMBL" id="OBMQ01000006">
    <property type="protein sequence ID" value="SOC11269.1"/>
    <property type="molecule type" value="Genomic_DNA"/>
</dbReference>
<dbReference type="Proteomes" id="UP000219636">
    <property type="component" value="Unassembled WGS sequence"/>
</dbReference>
<dbReference type="RefSeq" id="WP_097073615.1">
    <property type="nucleotide sequence ID" value="NZ_OBMQ01000006.1"/>
</dbReference>
<dbReference type="PANTHER" id="PTHR43798">
    <property type="entry name" value="MONOACYLGLYCEROL LIPASE"/>
    <property type="match status" value="1"/>
</dbReference>
<keyword evidence="3" id="KW-1185">Reference proteome</keyword>
<feature type="domain" description="AB hydrolase-1" evidence="1">
    <location>
        <begin position="39"/>
        <end position="323"/>
    </location>
</feature>
<proteinExistence type="predicted"/>
<dbReference type="AlphaFoldDB" id="A0A285SSD9"/>
<dbReference type="Gene3D" id="3.40.50.1820">
    <property type="entry name" value="alpha/beta hydrolase"/>
    <property type="match status" value="1"/>
</dbReference>
<dbReference type="InterPro" id="IPR000073">
    <property type="entry name" value="AB_hydrolase_1"/>
</dbReference>
<dbReference type="PANTHER" id="PTHR43798:SF33">
    <property type="entry name" value="HYDROLASE, PUTATIVE (AFU_ORTHOLOGUE AFUA_2G14860)-RELATED"/>
    <property type="match status" value="1"/>
</dbReference>
<dbReference type="Pfam" id="PF00561">
    <property type="entry name" value="Abhydrolase_1"/>
    <property type="match status" value="1"/>
</dbReference>
<dbReference type="GO" id="GO:0016020">
    <property type="term" value="C:membrane"/>
    <property type="evidence" value="ECO:0007669"/>
    <property type="project" value="TreeGrafter"/>
</dbReference>
<gene>
    <name evidence="2" type="ORF">SAMN05880501_106115</name>
</gene>
<dbReference type="InterPro" id="IPR029058">
    <property type="entry name" value="AB_hydrolase_fold"/>
</dbReference>
<organism evidence="2 3">
    <name type="scientific">Ureibacillus xyleni</name>
    <dbReference type="NCBI Taxonomy" id="614648"/>
    <lineage>
        <taxon>Bacteria</taxon>
        <taxon>Bacillati</taxon>
        <taxon>Bacillota</taxon>
        <taxon>Bacilli</taxon>
        <taxon>Bacillales</taxon>
        <taxon>Caryophanaceae</taxon>
        <taxon>Ureibacillus</taxon>
    </lineage>
</organism>
<reference evidence="3" key="1">
    <citation type="submission" date="2017-08" db="EMBL/GenBank/DDBJ databases">
        <authorList>
            <person name="Varghese N."/>
            <person name="Submissions S."/>
        </authorList>
    </citation>
    <scope>NUCLEOTIDE SEQUENCE [LARGE SCALE GENOMIC DNA]</scope>
    <source>
        <strain evidence="3">JC22</strain>
    </source>
</reference>
<sequence length="336" mass="38631">MNKKRDFVIPASGIDSVEKVRLGGVDQAILIQGYDTSKPILLFIHGGPCMAIPGVVSRGQDYNIATTTKELVKQYVVVFWDQRGAGKSYHRSILQNTIRVEQYISDCNELVDLLRQRFSQDKIYLAGHSWGSFIGLLFSSRYSEKLHAYIGISQLLNWVENDQLCYQWLKTKAEQAKDKKTLKKLEELGLPPYTKSVKQWISFRSPLTKYKSMVYESDTVKHSGMVGGLKLFFTSSEYSILDIFHTFYSAYKLTYTQELIEDFAKIDLHQISDIEIPVYFLHGSHDAHVDGSQVVRFYNNLKAPSGKKLIWFENSSHMFHLEDARKIEQFLIDLVS</sequence>
<accession>A0A285SSD9</accession>
<evidence type="ECO:0000313" key="3">
    <source>
        <dbReference type="Proteomes" id="UP000219636"/>
    </source>
</evidence>
<dbReference type="OrthoDB" id="53505at2"/>
<dbReference type="SUPFAM" id="SSF53474">
    <property type="entry name" value="alpha/beta-Hydrolases"/>
    <property type="match status" value="1"/>
</dbReference>
<name>A0A285SSD9_9BACL</name>
<evidence type="ECO:0000259" key="1">
    <source>
        <dbReference type="Pfam" id="PF00561"/>
    </source>
</evidence>
<evidence type="ECO:0000313" key="2">
    <source>
        <dbReference type="EMBL" id="SOC11269.1"/>
    </source>
</evidence>
<protein>
    <submittedName>
        <fullName evidence="2">Pimeloyl-ACP methyl ester carboxylesterase</fullName>
    </submittedName>
</protein>
<dbReference type="InterPro" id="IPR050266">
    <property type="entry name" value="AB_hydrolase_sf"/>
</dbReference>